<dbReference type="EMBL" id="VJMZ01000001">
    <property type="protein sequence ID" value="TRM10367.1"/>
    <property type="molecule type" value="Genomic_DNA"/>
</dbReference>
<evidence type="ECO:0000313" key="3">
    <source>
        <dbReference type="Proteomes" id="UP000306980"/>
    </source>
</evidence>
<dbReference type="EMBL" id="VCIA01000001">
    <property type="protein sequence ID" value="TMN21469.1"/>
    <property type="molecule type" value="Genomic_DNA"/>
</dbReference>
<keyword evidence="4" id="KW-1185">Reference proteome</keyword>
<evidence type="ECO:0000313" key="2">
    <source>
        <dbReference type="EMBL" id="TRM10367.1"/>
    </source>
</evidence>
<dbReference type="Proteomes" id="UP000306980">
    <property type="component" value="Unassembled WGS sequence"/>
</dbReference>
<reference evidence="1 3" key="1">
    <citation type="submission" date="2019-05" db="EMBL/GenBank/DDBJ databases">
        <title>Genomic analysis of Lentibacillus sp. NKC220-2.</title>
        <authorList>
            <person name="Oh Y.J."/>
        </authorList>
    </citation>
    <scope>NUCLEOTIDE SEQUENCE [LARGE SCALE GENOMIC DNA]</scope>
    <source>
        <strain evidence="1 3">NKC220-2</strain>
    </source>
</reference>
<dbReference type="AlphaFoldDB" id="A0A549YEU2"/>
<gene>
    <name evidence="1" type="ORF">FFL34_04605</name>
    <name evidence="2" type="ORF">FH966_00760</name>
</gene>
<accession>A0A549YEU2</accession>
<protein>
    <recommendedName>
        <fullName evidence="5">DUF4878 domain-containing protein</fullName>
    </recommendedName>
</protein>
<comment type="caution">
    <text evidence="2">The sequence shown here is derived from an EMBL/GenBank/DDBJ whole genome shotgun (WGS) entry which is preliminary data.</text>
</comment>
<sequence length="146" mass="17226">MRYVLLILLIAGIGTAIYLFFYTSPEKRAIQAVETFYTYEQDGAYSDSWAMFHPFMQEKFPKGRYLQDRAHVFMNHFGVTTFSFMIGEAVELKNWKPEEGAESIELVYKVPVSQIYKGKYGNFTLVQNVFVTEVDKKWRVLWNYKK</sequence>
<dbReference type="OrthoDB" id="2720594at2"/>
<accession>A0A5S3QIC5</accession>
<organism evidence="2 4">
    <name type="scientific">Lentibacillus cibarius</name>
    <dbReference type="NCBI Taxonomy" id="2583219"/>
    <lineage>
        <taxon>Bacteria</taxon>
        <taxon>Bacillati</taxon>
        <taxon>Bacillota</taxon>
        <taxon>Bacilli</taxon>
        <taxon>Bacillales</taxon>
        <taxon>Bacillaceae</taxon>
        <taxon>Lentibacillus</taxon>
    </lineage>
</organism>
<evidence type="ECO:0008006" key="5">
    <source>
        <dbReference type="Google" id="ProtNLM"/>
    </source>
</evidence>
<dbReference type="RefSeq" id="WP_138601904.1">
    <property type="nucleotide sequence ID" value="NZ_VCIA01000001.1"/>
</dbReference>
<reference evidence="2 4" key="2">
    <citation type="submission" date="2019-07" db="EMBL/GenBank/DDBJ databases">
        <title>Genomic analysis of Lentibacillus sp. NKC851-2.</title>
        <authorList>
            <person name="Oh Y.J."/>
        </authorList>
    </citation>
    <scope>NUCLEOTIDE SEQUENCE [LARGE SCALE GENOMIC DNA]</scope>
    <source>
        <strain evidence="2 4">NKC851-2</strain>
    </source>
</reference>
<evidence type="ECO:0000313" key="4">
    <source>
        <dbReference type="Proteomes" id="UP000319280"/>
    </source>
</evidence>
<evidence type="ECO:0000313" key="1">
    <source>
        <dbReference type="EMBL" id="TMN21469.1"/>
    </source>
</evidence>
<dbReference type="Proteomes" id="UP000319280">
    <property type="component" value="Unassembled WGS sequence"/>
</dbReference>
<name>A0A549YEU2_9BACI</name>
<proteinExistence type="predicted"/>